<protein>
    <submittedName>
        <fullName evidence="2">DUF6362 family protein</fullName>
    </submittedName>
</protein>
<dbReference type="InterPro" id="IPR045942">
    <property type="entry name" value="DUF6362"/>
</dbReference>
<gene>
    <name evidence="2" type="ORF">QLQ16_12430</name>
</gene>
<dbReference type="EMBL" id="JASGBH010000009">
    <property type="protein sequence ID" value="MDI9234637.1"/>
    <property type="molecule type" value="Genomic_DNA"/>
</dbReference>
<name>A0ABT6X923_9BURK</name>
<keyword evidence="3" id="KW-1185">Reference proteome</keyword>
<comment type="caution">
    <text evidence="2">The sequence shown here is derived from an EMBL/GenBank/DDBJ whole genome shotgun (WGS) entry which is preliminary data.</text>
</comment>
<dbReference type="RefSeq" id="WP_283224984.1">
    <property type="nucleotide sequence ID" value="NZ_JASGBH010000009.1"/>
</dbReference>
<reference evidence="2" key="1">
    <citation type="submission" date="2023-05" db="EMBL/GenBank/DDBJ databases">
        <title>Limnohabitans sp. strain HM2-2 Genome sequencing and assembly.</title>
        <authorList>
            <person name="Jung Y."/>
        </authorList>
    </citation>
    <scope>NUCLEOTIDE SEQUENCE</scope>
    <source>
        <strain evidence="2">HM2-2</strain>
    </source>
</reference>
<proteinExistence type="predicted"/>
<evidence type="ECO:0000313" key="3">
    <source>
        <dbReference type="Proteomes" id="UP001431902"/>
    </source>
</evidence>
<organism evidence="2 3">
    <name type="scientific">Limnohabitans lacus</name>
    <dbReference type="NCBI Taxonomy" id="3045173"/>
    <lineage>
        <taxon>Bacteria</taxon>
        <taxon>Pseudomonadati</taxon>
        <taxon>Pseudomonadota</taxon>
        <taxon>Betaproteobacteria</taxon>
        <taxon>Burkholderiales</taxon>
        <taxon>Comamonadaceae</taxon>
        <taxon>Limnohabitans</taxon>
    </lineage>
</organism>
<feature type="domain" description="DUF6362" evidence="1">
    <location>
        <begin position="22"/>
        <end position="118"/>
    </location>
</feature>
<evidence type="ECO:0000313" key="2">
    <source>
        <dbReference type="EMBL" id="MDI9234637.1"/>
    </source>
</evidence>
<accession>A0ABT6X923</accession>
<sequence length="124" mass="14984">MDEHTIESIGERFRQAARTAYRLPAVRVQGYVSYWPEIKATGTERSAFEERRYIKFPPTPQEVDEMLEVMRWIQCLEVEQRKLVWMRARRYGWRDIGQRFGCCSRTAQRHWQYAMLQVIHQITS</sequence>
<evidence type="ECO:0000259" key="1">
    <source>
        <dbReference type="Pfam" id="PF19889"/>
    </source>
</evidence>
<dbReference type="Pfam" id="PF19889">
    <property type="entry name" value="DUF6362"/>
    <property type="match status" value="1"/>
</dbReference>
<dbReference type="Proteomes" id="UP001431902">
    <property type="component" value="Unassembled WGS sequence"/>
</dbReference>